<comment type="caution">
    <text evidence="1">The sequence shown here is derived from an EMBL/GenBank/DDBJ whole genome shotgun (WGS) entry which is preliminary data.</text>
</comment>
<name>A0A845L6T9_HELGE</name>
<evidence type="ECO:0000313" key="1">
    <source>
        <dbReference type="EMBL" id="MZP42332.1"/>
    </source>
</evidence>
<dbReference type="EMBL" id="WXEX01000003">
    <property type="protein sequence ID" value="MZP42332.1"/>
    <property type="molecule type" value="Genomic_DNA"/>
</dbReference>
<protein>
    <submittedName>
        <fullName evidence="1">Uncharacterized protein</fullName>
    </submittedName>
</protein>
<evidence type="ECO:0000313" key="2">
    <source>
        <dbReference type="Proteomes" id="UP000471031"/>
    </source>
</evidence>
<keyword evidence="2" id="KW-1185">Reference proteome</keyword>
<reference evidence="1 2" key="1">
    <citation type="submission" date="2020-01" db="EMBL/GenBank/DDBJ databases">
        <title>Whole genome sequence of Heliobacterium gestii DSM 11169.</title>
        <authorList>
            <person name="Kyndt J.A."/>
            <person name="Meyer T.E."/>
        </authorList>
    </citation>
    <scope>NUCLEOTIDE SEQUENCE [LARGE SCALE GENOMIC DNA]</scope>
    <source>
        <strain evidence="1 2">DSM 11169</strain>
    </source>
</reference>
<dbReference type="RefSeq" id="WP_161260900.1">
    <property type="nucleotide sequence ID" value="NZ_JAFBDC010000006.1"/>
</dbReference>
<sequence length="109" mass="13019">MTSTLGFNSVRKVAGALIIEVRLCIDKEYISCPAKVGRNIKKLREEFLDWLYDSAIDHPYWLYRDGEKYGVHYRGDAFVYWLNHRRYHRTCAKMVILKPGDQVKKWIFF</sequence>
<dbReference type="Proteomes" id="UP000471031">
    <property type="component" value="Unassembled WGS sequence"/>
</dbReference>
<dbReference type="OrthoDB" id="2628344at2"/>
<accession>A0A845L6T9</accession>
<gene>
    <name evidence="1" type="ORF">GTO89_04660</name>
</gene>
<organism evidence="1 2">
    <name type="scientific">Heliomicrobium gestii</name>
    <name type="common">Heliobacterium gestii</name>
    <dbReference type="NCBI Taxonomy" id="2699"/>
    <lineage>
        <taxon>Bacteria</taxon>
        <taxon>Bacillati</taxon>
        <taxon>Bacillota</taxon>
        <taxon>Clostridia</taxon>
        <taxon>Eubacteriales</taxon>
        <taxon>Heliobacteriaceae</taxon>
        <taxon>Heliomicrobium</taxon>
    </lineage>
</organism>
<dbReference type="AlphaFoldDB" id="A0A845L6T9"/>
<proteinExistence type="predicted"/>